<evidence type="ECO:0000256" key="3">
    <source>
        <dbReference type="ARBA" id="ARBA00022630"/>
    </source>
</evidence>
<evidence type="ECO:0000313" key="8">
    <source>
        <dbReference type="EMBL" id="CDO77544.1"/>
    </source>
</evidence>
<comment type="cofactor">
    <cofactor evidence="1">
        <name>FAD</name>
        <dbReference type="ChEBI" id="CHEBI:57692"/>
    </cofactor>
</comment>
<dbReference type="HOGENOM" id="CLU_009665_20_3_1"/>
<evidence type="ECO:0000256" key="4">
    <source>
        <dbReference type="ARBA" id="ARBA00022827"/>
    </source>
</evidence>
<feature type="domain" description="FAD-binding" evidence="6">
    <location>
        <begin position="107"/>
        <end position="346"/>
    </location>
</feature>
<dbReference type="Gene3D" id="3.30.70.2450">
    <property type="match status" value="1"/>
</dbReference>
<dbReference type="InterPro" id="IPR002938">
    <property type="entry name" value="FAD-bd"/>
</dbReference>
<keyword evidence="4" id="KW-0274">FAD</keyword>
<dbReference type="OMA" id="WLHDIYK"/>
<dbReference type="Pfam" id="PF01494">
    <property type="entry name" value="FAD_binding_3"/>
    <property type="match status" value="2"/>
</dbReference>
<evidence type="ECO:0000313" key="9">
    <source>
        <dbReference type="Proteomes" id="UP000029665"/>
    </source>
</evidence>
<protein>
    <submittedName>
        <fullName evidence="8">Uncharacterized protein</fullName>
    </submittedName>
</protein>
<dbReference type="STRING" id="5643.A0A060SZ44"/>
<dbReference type="PANTHER" id="PTHR43004">
    <property type="entry name" value="TRK SYSTEM POTASSIUM UPTAKE PROTEIN"/>
    <property type="match status" value="1"/>
</dbReference>
<dbReference type="GO" id="GO:0071949">
    <property type="term" value="F:FAD binding"/>
    <property type="evidence" value="ECO:0007669"/>
    <property type="project" value="InterPro"/>
</dbReference>
<evidence type="ECO:0000256" key="5">
    <source>
        <dbReference type="ARBA" id="ARBA00023002"/>
    </source>
</evidence>
<feature type="domain" description="Phenol hydroxylase-like C-terminal dimerisation" evidence="7">
    <location>
        <begin position="495"/>
        <end position="544"/>
    </location>
</feature>
<gene>
    <name evidence="8" type="ORF">BN946_scf184912.g43</name>
</gene>
<comment type="similarity">
    <text evidence="2">Belongs to the PheA/TfdB FAD monooxygenase family.</text>
</comment>
<dbReference type="Gene3D" id="3.50.50.60">
    <property type="entry name" value="FAD/NAD(P)-binding domain"/>
    <property type="match status" value="1"/>
</dbReference>
<dbReference type="InterPro" id="IPR012941">
    <property type="entry name" value="Phe_hydrox_C_dim_dom"/>
</dbReference>
<keyword evidence="9" id="KW-1185">Reference proteome</keyword>
<feature type="domain" description="FAD-binding" evidence="6">
    <location>
        <begin position="8"/>
        <end position="74"/>
    </location>
</feature>
<evidence type="ECO:0000259" key="6">
    <source>
        <dbReference type="Pfam" id="PF01494"/>
    </source>
</evidence>
<dbReference type="InterPro" id="IPR036188">
    <property type="entry name" value="FAD/NAD-bd_sf"/>
</dbReference>
<dbReference type="OrthoDB" id="2690153at2759"/>
<dbReference type="PRINTS" id="PR00420">
    <property type="entry name" value="RNGMNOXGNASE"/>
</dbReference>
<evidence type="ECO:0000259" key="7">
    <source>
        <dbReference type="Pfam" id="PF07976"/>
    </source>
</evidence>
<dbReference type="EMBL" id="CCBP010000457">
    <property type="protein sequence ID" value="CDO77544.1"/>
    <property type="molecule type" value="Genomic_DNA"/>
</dbReference>
<dbReference type="InterPro" id="IPR050641">
    <property type="entry name" value="RIFMO-like"/>
</dbReference>
<name>A0A060SZ44_PYCCI</name>
<reference evidence="8" key="1">
    <citation type="submission" date="2014-01" db="EMBL/GenBank/DDBJ databases">
        <title>The genome of the white-rot fungus Pycnoporus cinnabarinus: a basidiomycete model with a versatile arsenal for lignocellulosic biomass breakdown.</title>
        <authorList>
            <person name="Levasseur A."/>
            <person name="Lomascolo A."/>
            <person name="Ruiz-Duenas F.J."/>
            <person name="Uzan E."/>
            <person name="Piumi F."/>
            <person name="Kues U."/>
            <person name="Ram A.F.J."/>
            <person name="Murat C."/>
            <person name="Haon M."/>
            <person name="Benoit I."/>
            <person name="Arfi Y."/>
            <person name="Chevret D."/>
            <person name="Drula E."/>
            <person name="Kwon M.J."/>
            <person name="Gouret P."/>
            <person name="Lesage-Meessen L."/>
            <person name="Lombard V."/>
            <person name="Mariette J."/>
            <person name="Noirot C."/>
            <person name="Park J."/>
            <person name="Patyshakuliyeva A."/>
            <person name="Wieneger R.A.B."/>
            <person name="Wosten H.A.B."/>
            <person name="Martin F."/>
            <person name="Coutinho P.M."/>
            <person name="de Vries R."/>
            <person name="Martinez A.T."/>
            <person name="Klopp C."/>
            <person name="Pontarotti P."/>
            <person name="Henrissat B."/>
            <person name="Record E."/>
        </authorList>
    </citation>
    <scope>NUCLEOTIDE SEQUENCE [LARGE SCALE GENOMIC DNA]</scope>
    <source>
        <strain evidence="8">BRFM137</strain>
    </source>
</reference>
<keyword evidence="5" id="KW-0560">Oxidoreductase</keyword>
<dbReference type="InterPro" id="IPR036249">
    <property type="entry name" value="Thioredoxin-like_sf"/>
</dbReference>
<dbReference type="SUPFAM" id="SSF51905">
    <property type="entry name" value="FAD/NAD(P)-binding domain"/>
    <property type="match status" value="1"/>
</dbReference>
<accession>A0A060SZ44</accession>
<proteinExistence type="inferred from homology"/>
<dbReference type="Proteomes" id="UP000029665">
    <property type="component" value="Unassembled WGS sequence"/>
</dbReference>
<keyword evidence="3" id="KW-0285">Flavoprotein</keyword>
<evidence type="ECO:0000256" key="2">
    <source>
        <dbReference type="ARBA" id="ARBA00007801"/>
    </source>
</evidence>
<dbReference type="SUPFAM" id="SSF52833">
    <property type="entry name" value="Thioredoxin-like"/>
    <property type="match status" value="1"/>
</dbReference>
<evidence type="ECO:0000256" key="1">
    <source>
        <dbReference type="ARBA" id="ARBA00001974"/>
    </source>
</evidence>
<dbReference type="InterPro" id="IPR038220">
    <property type="entry name" value="PHOX_C_sf"/>
</dbReference>
<comment type="caution">
    <text evidence="8">The sequence shown here is derived from an EMBL/GenBank/DDBJ whole genome shotgun (WGS) entry which is preliminary data.</text>
</comment>
<sequence length="547" mass="60033">MPTVETKPVLIVGAGPAGLIAALSLAKLGVPVRIVEKLPAFHNATRGTGTQPRSLEIYRFLGLLDDYLRVAQPMPPFRAYKLPGGTEPLRTWTLVETPQPTPDRPLVELSTELVDFKQDAEGVTATLQKNGTEREEARVAYMIGADGAKGVTRKLMGATFEGRTVEGDGQVWADVELEGLSPDVSNTVSSHPAGFLKYFGQQQFWHVWFQPGFIVLIRQIGDPGRFYVGIIGRHFDPVPLTEPDKFVEYIYENIQRRDLKFKKFIAVTYWKPKMRRVNKLRSGRVFIVGDAAHIHSPTGGQGLNTSIQDSFNIAWKLSLVYKGLASSDLLDSVDSERLPVIAQMLATTTALYDRVMADKEAYTATLGWHDPSLAQLDVNYRWSPIVYDARGYEGLDDAGLKARAYVGYPGQPVHAGDRAPDAPGLVDASGQKTQLHEIFKPTVHTFLVFSSEAQAGEAENIGSIIKTVRTLPEGTFQIVLLARGSGPHLQGEGIASYTDTEGHAFGTYGIDVAKVAVVAVRPDSYVGAFVYDEAGLRMYFSRVFSNA</sequence>
<dbReference type="Gene3D" id="3.40.30.20">
    <property type="match status" value="1"/>
</dbReference>
<dbReference type="AlphaFoldDB" id="A0A060SZ44"/>
<dbReference type="Pfam" id="PF07976">
    <property type="entry name" value="Phe_hydrox_dim"/>
    <property type="match status" value="1"/>
</dbReference>
<organism evidence="8 9">
    <name type="scientific">Pycnoporus cinnabarinus</name>
    <name type="common">Cinnabar-red polypore</name>
    <name type="synonym">Trametes cinnabarina</name>
    <dbReference type="NCBI Taxonomy" id="5643"/>
    <lineage>
        <taxon>Eukaryota</taxon>
        <taxon>Fungi</taxon>
        <taxon>Dikarya</taxon>
        <taxon>Basidiomycota</taxon>
        <taxon>Agaricomycotina</taxon>
        <taxon>Agaricomycetes</taxon>
        <taxon>Polyporales</taxon>
        <taxon>Polyporaceae</taxon>
        <taxon>Trametes</taxon>
    </lineage>
</organism>
<dbReference type="PANTHER" id="PTHR43004:SF19">
    <property type="entry name" value="BINDING MONOOXYGENASE, PUTATIVE (JCVI)-RELATED"/>
    <property type="match status" value="1"/>
</dbReference>
<dbReference type="GO" id="GO:0016709">
    <property type="term" value="F:oxidoreductase activity, acting on paired donors, with incorporation or reduction of molecular oxygen, NAD(P)H as one donor, and incorporation of one atom of oxygen"/>
    <property type="evidence" value="ECO:0007669"/>
    <property type="project" value="UniProtKB-ARBA"/>
</dbReference>